<evidence type="ECO:0000313" key="2">
    <source>
        <dbReference type="EMBL" id="KAK8866068.1"/>
    </source>
</evidence>
<dbReference type="SUPFAM" id="SSF82199">
    <property type="entry name" value="SET domain"/>
    <property type="match status" value="1"/>
</dbReference>
<dbReference type="GeneID" id="92178478"/>
<dbReference type="Gene3D" id="2.170.270.10">
    <property type="entry name" value="SET domain"/>
    <property type="match status" value="1"/>
</dbReference>
<organism evidence="2 3">
    <name type="scientific">Kwoniella newhampshirensis</name>
    <dbReference type="NCBI Taxonomy" id="1651941"/>
    <lineage>
        <taxon>Eukaryota</taxon>
        <taxon>Fungi</taxon>
        <taxon>Dikarya</taxon>
        <taxon>Basidiomycota</taxon>
        <taxon>Agaricomycotina</taxon>
        <taxon>Tremellomycetes</taxon>
        <taxon>Tremellales</taxon>
        <taxon>Cryptococcaceae</taxon>
        <taxon>Kwoniella</taxon>
    </lineage>
</organism>
<dbReference type="EMBL" id="JBCAWK010000002">
    <property type="protein sequence ID" value="KAK8866068.1"/>
    <property type="molecule type" value="Genomic_DNA"/>
</dbReference>
<dbReference type="RefSeq" id="XP_066805547.1">
    <property type="nucleotide sequence ID" value="XM_066944346.1"/>
</dbReference>
<feature type="domain" description="SET" evidence="1">
    <location>
        <begin position="386"/>
        <end position="598"/>
    </location>
</feature>
<comment type="caution">
    <text evidence="2">The sequence shown here is derived from an EMBL/GenBank/DDBJ whole genome shotgun (WGS) entry which is preliminary data.</text>
</comment>
<sequence>MVWGVGSDDERDEGLEAMMRRLELEREVERVTNRAREAYERNASAVSTLVNTAQIPSSQTVLAAAEGKVKIETDLGGKRILQVFRGGPSCSSARTIKELQRVNIRDLNCPARNEGKILVCRVLTETMIGNGITFHVEDPEELALPLTMPSPTPHPSYGVPATVLQNLFPQGTIIALKEPDVRFALNGSYALRADVPTDVCFINGRSSMVSAIQWCTEATGQVEPSWEEHKLAGNIAMGRKELMTQMIAVRHYTLGMGDPKVVSDPYKSFQLLCNRAQAYLNMRQFGSAYRDCHRAQSLFDATANTTPSIEITPDQRKKLYWRMMKAAYGLRLYDHAQKILTTKCSGLSIPDLPNYVLKIVTQKTGASLGRYDWSLMWKDMHSTTAPHFEVSDYTGPIEVQLLPGRGRGLIITQDVHAGQVLLASKALITGFLSEAPNTALSGLDFERNITTKTTQVLALDKSIHALIDDPSVITIWNSLHSGREDDPESAKTDFPRITEEKRLADILYDRPPQIDVAKISGTLDTNAFGVSSLSRKASEQPGNNFHGEAEHATMLFGLPSLANHSCLPNVTVSHWGDVVVYRALHDLSSGSELLVSYFSPEGSFMARCGLAKEWGFTCTCALCVADESDDYVYREILMERDYSRLMEQSDSLGPREFLRKWMELEKEVAATYAKGRKGMQPDLRPIWRAIAALWWKIDGRRSIPAERFSLECIGTIFSTPQQRATHGRTIEKLPIISGDGKIESILYIARAQFVFMGNPVEGNAWARTAFWAHETMFGGGLAIFLERFEGKLPHRYEVDWAG</sequence>
<dbReference type="Proteomes" id="UP001388673">
    <property type="component" value="Unassembled WGS sequence"/>
</dbReference>
<proteinExistence type="predicted"/>
<dbReference type="InterPro" id="IPR001214">
    <property type="entry name" value="SET_dom"/>
</dbReference>
<dbReference type="KEGG" id="kne:92178478"/>
<dbReference type="InterPro" id="IPR011990">
    <property type="entry name" value="TPR-like_helical_dom_sf"/>
</dbReference>
<dbReference type="PANTHER" id="PTHR47643">
    <property type="entry name" value="TPR DOMAIN PROTEIN (AFU_ORTHOLOGUE AFUA_5G12710)"/>
    <property type="match status" value="1"/>
</dbReference>
<dbReference type="PROSITE" id="PS50280">
    <property type="entry name" value="SET"/>
    <property type="match status" value="1"/>
</dbReference>
<dbReference type="SUPFAM" id="SSF48452">
    <property type="entry name" value="TPR-like"/>
    <property type="match status" value="1"/>
</dbReference>
<dbReference type="InterPro" id="IPR053209">
    <property type="entry name" value="Gramillin-biosynth_MTr"/>
</dbReference>
<keyword evidence="3" id="KW-1185">Reference proteome</keyword>
<dbReference type="Gene3D" id="1.25.40.10">
    <property type="entry name" value="Tetratricopeptide repeat domain"/>
    <property type="match status" value="1"/>
</dbReference>
<evidence type="ECO:0000259" key="1">
    <source>
        <dbReference type="PROSITE" id="PS50280"/>
    </source>
</evidence>
<dbReference type="PANTHER" id="PTHR47643:SF2">
    <property type="entry name" value="TPR DOMAIN PROTEIN (AFU_ORTHOLOGUE AFUA_5G12710)"/>
    <property type="match status" value="1"/>
</dbReference>
<protein>
    <recommendedName>
        <fullName evidence="1">SET domain-containing protein</fullName>
    </recommendedName>
</protein>
<accession>A0AAW0Z505</accession>
<dbReference type="InterPro" id="IPR046341">
    <property type="entry name" value="SET_dom_sf"/>
</dbReference>
<name>A0AAW0Z505_9TREE</name>
<dbReference type="CDD" id="cd20071">
    <property type="entry name" value="SET_SMYD"/>
    <property type="match status" value="1"/>
</dbReference>
<gene>
    <name evidence="2" type="ORF">IAR55_001219</name>
</gene>
<dbReference type="AlphaFoldDB" id="A0AAW0Z505"/>
<evidence type="ECO:0000313" key="3">
    <source>
        <dbReference type="Proteomes" id="UP001388673"/>
    </source>
</evidence>
<dbReference type="Pfam" id="PF00856">
    <property type="entry name" value="SET"/>
    <property type="match status" value="1"/>
</dbReference>
<reference evidence="2 3" key="1">
    <citation type="journal article" date="2024" name="bioRxiv">
        <title>Comparative genomics of Cryptococcus and Kwoniella reveals pathogenesis evolution and contrasting karyotype dynamics via intercentromeric recombination or chromosome fusion.</title>
        <authorList>
            <person name="Coelho M.A."/>
            <person name="David-Palma M."/>
            <person name="Shea T."/>
            <person name="Bowers K."/>
            <person name="McGinley-Smith S."/>
            <person name="Mohammad A.W."/>
            <person name="Gnirke A."/>
            <person name="Yurkov A.M."/>
            <person name="Nowrousian M."/>
            <person name="Sun S."/>
            <person name="Cuomo C.A."/>
            <person name="Heitman J."/>
        </authorList>
    </citation>
    <scope>NUCLEOTIDE SEQUENCE [LARGE SCALE GENOMIC DNA]</scope>
    <source>
        <strain evidence="2 3">CBS 13917</strain>
    </source>
</reference>